<accession>A0A699SDJ0</accession>
<dbReference type="SUPFAM" id="SSF53800">
    <property type="entry name" value="Chelatase"/>
    <property type="match status" value="1"/>
</dbReference>
<dbReference type="AlphaFoldDB" id="A0A699SDJ0"/>
<name>A0A699SDJ0_TANCI</name>
<dbReference type="EMBL" id="BKCJ011153285">
    <property type="protein sequence ID" value="GFC95233.1"/>
    <property type="molecule type" value="Genomic_DNA"/>
</dbReference>
<comment type="caution">
    <text evidence="1">The sequence shown here is derived from an EMBL/GenBank/DDBJ whole genome shotgun (WGS) entry which is preliminary data.</text>
</comment>
<sequence length="36" mass="4144">ADALKMALEAKEVPANVYVAMRYWYPFTEEAVQQPL</sequence>
<reference evidence="1" key="1">
    <citation type="journal article" date="2019" name="Sci. Rep.">
        <title>Draft genome of Tanacetum cinerariifolium, the natural source of mosquito coil.</title>
        <authorList>
            <person name="Yamashiro T."/>
            <person name="Shiraishi A."/>
            <person name="Satake H."/>
            <person name="Nakayama K."/>
        </authorList>
    </citation>
    <scope>NUCLEOTIDE SEQUENCE</scope>
</reference>
<protein>
    <submittedName>
        <fullName evidence="1">Ferrochelatase-2, chloroplastic</fullName>
    </submittedName>
</protein>
<dbReference type="Gene3D" id="3.40.50.1400">
    <property type="match status" value="1"/>
</dbReference>
<feature type="non-terminal residue" evidence="1">
    <location>
        <position position="1"/>
    </location>
</feature>
<organism evidence="1">
    <name type="scientific">Tanacetum cinerariifolium</name>
    <name type="common">Dalmatian daisy</name>
    <name type="synonym">Chrysanthemum cinerariifolium</name>
    <dbReference type="NCBI Taxonomy" id="118510"/>
    <lineage>
        <taxon>Eukaryota</taxon>
        <taxon>Viridiplantae</taxon>
        <taxon>Streptophyta</taxon>
        <taxon>Embryophyta</taxon>
        <taxon>Tracheophyta</taxon>
        <taxon>Spermatophyta</taxon>
        <taxon>Magnoliopsida</taxon>
        <taxon>eudicotyledons</taxon>
        <taxon>Gunneridae</taxon>
        <taxon>Pentapetalae</taxon>
        <taxon>asterids</taxon>
        <taxon>campanulids</taxon>
        <taxon>Asterales</taxon>
        <taxon>Asteraceae</taxon>
        <taxon>Asteroideae</taxon>
        <taxon>Anthemideae</taxon>
        <taxon>Anthemidinae</taxon>
        <taxon>Tanacetum</taxon>
    </lineage>
</organism>
<evidence type="ECO:0000313" key="1">
    <source>
        <dbReference type="EMBL" id="GFC95233.1"/>
    </source>
</evidence>
<proteinExistence type="predicted"/>
<gene>
    <name evidence="1" type="ORF">Tci_867203</name>
</gene>